<evidence type="ECO:0000313" key="2">
    <source>
        <dbReference type="EMBL" id="MCI3245290.1"/>
    </source>
</evidence>
<name>A0ABS9XTL1_9ACTN</name>
<keyword evidence="1" id="KW-1133">Transmembrane helix</keyword>
<comment type="caution">
    <text evidence="2">The sequence shown here is derived from an EMBL/GenBank/DDBJ whole genome shotgun (WGS) entry which is preliminary data.</text>
</comment>
<sequence>MDSPAVRRRKAQQVAAVQREESRITGPQPTKAQRAVLEHGEKLRWMVIVVVMLALVRLFVSDRLRGSLGLLPLPTWEWDVAAFTPLLALLLLWDAEFRRRVSLLSGELVFVSGFYALYAVPAALMGHWQLWPAVAFSIAVVAGIWHTNRPALVTEPISPPTGYHLLLPADWVQIPLGKGVTQEVVRSILASAFARPPAESRCVDHRVQVAAAPPGWPECRLFRFRTRRSRSLVRGRLLHDWSWESARRPRQRHGRVVRRAHDYLSVELDMTEPRVELEHEFSLDIEYDPSRWLELPPRWDTEEWPDISVWARTCAALSWRSYGLDPGRSGVAFLADALRRFAQAFAPESLLHGAARGGTAVLSLPAPG</sequence>
<keyword evidence="3" id="KW-1185">Reference proteome</keyword>
<reference evidence="2" key="1">
    <citation type="submission" date="2022-03" db="EMBL/GenBank/DDBJ databases">
        <title>Streptomyces 7R015 and 7R016 isolated from Barleria lupulina in Thailand.</title>
        <authorList>
            <person name="Kanchanasin P."/>
            <person name="Phongsopitanun W."/>
            <person name="Tanasupawat S."/>
        </authorList>
    </citation>
    <scope>NUCLEOTIDE SEQUENCE</scope>
    <source>
        <strain evidence="2">7R016</strain>
    </source>
</reference>
<organism evidence="2 3">
    <name type="scientific">Streptomyces spinosisporus</name>
    <dbReference type="NCBI Taxonomy" id="2927582"/>
    <lineage>
        <taxon>Bacteria</taxon>
        <taxon>Bacillati</taxon>
        <taxon>Actinomycetota</taxon>
        <taxon>Actinomycetes</taxon>
        <taxon>Kitasatosporales</taxon>
        <taxon>Streptomycetaceae</taxon>
        <taxon>Streptomyces</taxon>
    </lineage>
</organism>
<feature type="transmembrane region" description="Helical" evidence="1">
    <location>
        <begin position="80"/>
        <end position="97"/>
    </location>
</feature>
<evidence type="ECO:0000313" key="3">
    <source>
        <dbReference type="Proteomes" id="UP001165270"/>
    </source>
</evidence>
<keyword evidence="1" id="KW-0812">Transmembrane</keyword>
<dbReference type="Proteomes" id="UP001165270">
    <property type="component" value="Unassembled WGS sequence"/>
</dbReference>
<feature type="transmembrane region" description="Helical" evidence="1">
    <location>
        <begin position="104"/>
        <end position="124"/>
    </location>
</feature>
<evidence type="ECO:0008006" key="4">
    <source>
        <dbReference type="Google" id="ProtNLM"/>
    </source>
</evidence>
<gene>
    <name evidence="2" type="ORF">MQN93_36830</name>
</gene>
<accession>A0ABS9XTL1</accession>
<feature type="transmembrane region" description="Helical" evidence="1">
    <location>
        <begin position="43"/>
        <end position="60"/>
    </location>
</feature>
<dbReference type="EMBL" id="JALDAX010000020">
    <property type="protein sequence ID" value="MCI3245290.1"/>
    <property type="molecule type" value="Genomic_DNA"/>
</dbReference>
<proteinExistence type="predicted"/>
<keyword evidence="1" id="KW-0472">Membrane</keyword>
<evidence type="ECO:0000256" key="1">
    <source>
        <dbReference type="SAM" id="Phobius"/>
    </source>
</evidence>
<dbReference type="RefSeq" id="WP_242712947.1">
    <property type="nucleotide sequence ID" value="NZ_JALDAX010000020.1"/>
</dbReference>
<protein>
    <recommendedName>
        <fullName evidence="4">SRPBCC family protein</fullName>
    </recommendedName>
</protein>